<name>A0ABY2APN9_9GAMM</name>
<proteinExistence type="inferred from homology"/>
<reference evidence="4 5" key="1">
    <citation type="submission" date="2019-02" db="EMBL/GenBank/DDBJ databases">
        <title>Corallincola luteus sp. nov., a marine bacterium isolated from surface sediment of Bohai Sea in China.</title>
        <authorList>
            <person name="Ren Q."/>
        </authorList>
    </citation>
    <scope>NUCLEOTIDE SEQUENCE [LARGE SCALE GENOMIC DNA]</scope>
    <source>
        <strain evidence="4 5">DASS28</strain>
    </source>
</reference>
<dbReference type="RefSeq" id="WP_131414424.1">
    <property type="nucleotide sequence ID" value="NZ_SJXE01000001.1"/>
</dbReference>
<evidence type="ECO:0000256" key="3">
    <source>
        <dbReference type="RuleBase" id="RU000363"/>
    </source>
</evidence>
<dbReference type="EMBL" id="SJXE01000001">
    <property type="protein sequence ID" value="TCI05150.1"/>
    <property type="molecule type" value="Genomic_DNA"/>
</dbReference>
<dbReference type="InterPro" id="IPR036291">
    <property type="entry name" value="NAD(P)-bd_dom_sf"/>
</dbReference>
<gene>
    <name evidence="4" type="ORF">EZV61_04090</name>
</gene>
<dbReference type="InterPro" id="IPR020904">
    <property type="entry name" value="Sc_DH/Rdtase_CS"/>
</dbReference>
<dbReference type="PANTHER" id="PTHR43115">
    <property type="entry name" value="DEHYDROGENASE/REDUCTASE SDR FAMILY MEMBER 11"/>
    <property type="match status" value="1"/>
</dbReference>
<evidence type="ECO:0000313" key="4">
    <source>
        <dbReference type="EMBL" id="TCI05150.1"/>
    </source>
</evidence>
<comment type="caution">
    <text evidence="4">The sequence shown here is derived from an EMBL/GenBank/DDBJ whole genome shotgun (WGS) entry which is preliminary data.</text>
</comment>
<dbReference type="Gene3D" id="3.40.50.720">
    <property type="entry name" value="NAD(P)-binding Rossmann-like Domain"/>
    <property type="match status" value="1"/>
</dbReference>
<dbReference type="PIRSF" id="PIRSF000126">
    <property type="entry name" value="11-beta-HSD1"/>
    <property type="match status" value="1"/>
</dbReference>
<accession>A0ABY2APN9</accession>
<dbReference type="PRINTS" id="PR00081">
    <property type="entry name" value="GDHRDH"/>
</dbReference>
<dbReference type="PROSITE" id="PS00061">
    <property type="entry name" value="ADH_SHORT"/>
    <property type="match status" value="1"/>
</dbReference>
<keyword evidence="5" id="KW-1185">Reference proteome</keyword>
<sequence length="240" mass="25770">MNKSLVVITGASSGIGAAMAQAFSSQGHPLLLLARRIEKLQALALPNTLCRQVDVTDRQAIAAAVNDAEAQFGEVDLFINNAGCMLLGGLDTQDPAEWQRMFDVNVLGLLNGTYSVLPAMKARKGGTIINISSIAGRKTFPGHAAYCGTKFAVHAMSENLREEVADDNVRVIVIAPGAVETELLSHTTSEEIKAGYEDWKESMGGVINPDDIARTALFAYQQPQNMCIREIVVAATRQQP</sequence>
<dbReference type="InterPro" id="IPR002347">
    <property type="entry name" value="SDR_fam"/>
</dbReference>
<dbReference type="Pfam" id="PF00106">
    <property type="entry name" value="adh_short"/>
    <property type="match status" value="1"/>
</dbReference>
<comment type="similarity">
    <text evidence="1 3">Belongs to the short-chain dehydrogenases/reductases (SDR) family.</text>
</comment>
<evidence type="ECO:0000256" key="2">
    <source>
        <dbReference type="ARBA" id="ARBA00023002"/>
    </source>
</evidence>
<protein>
    <submittedName>
        <fullName evidence="4">SDR family oxidoreductase</fullName>
    </submittedName>
</protein>
<organism evidence="4 5">
    <name type="scientific">Corallincola luteus</name>
    <dbReference type="NCBI Taxonomy" id="1775177"/>
    <lineage>
        <taxon>Bacteria</taxon>
        <taxon>Pseudomonadati</taxon>
        <taxon>Pseudomonadota</taxon>
        <taxon>Gammaproteobacteria</taxon>
        <taxon>Alteromonadales</taxon>
        <taxon>Psychromonadaceae</taxon>
        <taxon>Corallincola</taxon>
    </lineage>
</organism>
<keyword evidence="2" id="KW-0560">Oxidoreductase</keyword>
<evidence type="ECO:0000313" key="5">
    <source>
        <dbReference type="Proteomes" id="UP000292554"/>
    </source>
</evidence>
<dbReference type="SUPFAM" id="SSF51735">
    <property type="entry name" value="NAD(P)-binding Rossmann-fold domains"/>
    <property type="match status" value="1"/>
</dbReference>
<dbReference type="PANTHER" id="PTHR43115:SF4">
    <property type="entry name" value="DEHYDROGENASE_REDUCTASE SDR FAMILY MEMBER 11"/>
    <property type="match status" value="1"/>
</dbReference>
<evidence type="ECO:0000256" key="1">
    <source>
        <dbReference type="ARBA" id="ARBA00006484"/>
    </source>
</evidence>
<dbReference type="Proteomes" id="UP000292554">
    <property type="component" value="Unassembled WGS sequence"/>
</dbReference>
<dbReference type="PRINTS" id="PR00080">
    <property type="entry name" value="SDRFAMILY"/>
</dbReference>